<evidence type="ECO:0000256" key="1">
    <source>
        <dbReference type="SAM" id="SignalP"/>
    </source>
</evidence>
<dbReference type="EMBL" id="JHEH01000010">
    <property type="protein sequence ID" value="KEP69867.1"/>
    <property type="molecule type" value="Genomic_DNA"/>
</dbReference>
<dbReference type="AlphaFoldDB" id="A0A074U5F7"/>
<dbReference type="Proteomes" id="UP000027725">
    <property type="component" value="Unassembled WGS sequence"/>
</dbReference>
<feature type="chain" id="PRO_5001701432" description="Lipoprotein" evidence="1">
    <location>
        <begin position="22"/>
        <end position="118"/>
    </location>
</feature>
<proteinExistence type="predicted"/>
<feature type="signal peptide" evidence="1">
    <location>
        <begin position="1"/>
        <end position="21"/>
    </location>
</feature>
<name>A0A074U5F7_9RHOB</name>
<sequence>MRAAALICVSLLALAACKPLAQMTGMGGGTQQELPLVGQQKQDAEKTACVAKGGRWIDFNGGYLCQHDTRDNGKMCHSRNDCEGECLARSQTCAPVVPLMGCNDVMTEAGYPMTTCVN</sequence>
<evidence type="ECO:0008006" key="4">
    <source>
        <dbReference type="Google" id="ProtNLM"/>
    </source>
</evidence>
<evidence type="ECO:0000313" key="2">
    <source>
        <dbReference type="EMBL" id="KEP69867.1"/>
    </source>
</evidence>
<dbReference type="RefSeq" id="WP_038065612.1">
    <property type="nucleotide sequence ID" value="NZ_FOVB01000001.1"/>
</dbReference>
<dbReference type="eggNOG" id="ENOG5033A5U">
    <property type="taxonomic scope" value="Bacteria"/>
</dbReference>
<evidence type="ECO:0000313" key="3">
    <source>
        <dbReference type="Proteomes" id="UP000027725"/>
    </source>
</evidence>
<organism evidence="2 3">
    <name type="scientific">Thioclava dalianensis</name>
    <dbReference type="NCBI Taxonomy" id="1185766"/>
    <lineage>
        <taxon>Bacteria</taxon>
        <taxon>Pseudomonadati</taxon>
        <taxon>Pseudomonadota</taxon>
        <taxon>Alphaproteobacteria</taxon>
        <taxon>Rhodobacterales</taxon>
        <taxon>Paracoccaceae</taxon>
        <taxon>Thioclava</taxon>
    </lineage>
</organism>
<keyword evidence="3" id="KW-1185">Reference proteome</keyword>
<dbReference type="PROSITE" id="PS51257">
    <property type="entry name" value="PROKAR_LIPOPROTEIN"/>
    <property type="match status" value="1"/>
</dbReference>
<protein>
    <recommendedName>
        <fullName evidence="4">Lipoprotein</fullName>
    </recommendedName>
</protein>
<gene>
    <name evidence="2" type="ORF">DL1_01920</name>
</gene>
<keyword evidence="1" id="KW-0732">Signal</keyword>
<reference evidence="2 3" key="1">
    <citation type="submission" date="2014-03" db="EMBL/GenBank/DDBJ databases">
        <title>The draft genome sequence of Thioclava dalianensis DLFJ1-1.</title>
        <authorList>
            <person name="Lai Q."/>
            <person name="Shao Z."/>
        </authorList>
    </citation>
    <scope>NUCLEOTIDE SEQUENCE [LARGE SCALE GENOMIC DNA]</scope>
    <source>
        <strain evidence="2 3">DLFJ1-1</strain>
    </source>
</reference>
<comment type="caution">
    <text evidence="2">The sequence shown here is derived from an EMBL/GenBank/DDBJ whole genome shotgun (WGS) entry which is preliminary data.</text>
</comment>
<dbReference type="STRING" id="1185766.SAMN05216224_101662"/>
<accession>A0A074U5F7</accession>
<dbReference type="OrthoDB" id="8592692at2"/>